<dbReference type="EMBL" id="JAWDGP010005718">
    <property type="protein sequence ID" value="KAK3753119.1"/>
    <property type="molecule type" value="Genomic_DNA"/>
</dbReference>
<organism evidence="3 4">
    <name type="scientific">Elysia crispata</name>
    <name type="common">lettuce slug</name>
    <dbReference type="NCBI Taxonomy" id="231223"/>
    <lineage>
        <taxon>Eukaryota</taxon>
        <taxon>Metazoa</taxon>
        <taxon>Spiralia</taxon>
        <taxon>Lophotrochozoa</taxon>
        <taxon>Mollusca</taxon>
        <taxon>Gastropoda</taxon>
        <taxon>Heterobranchia</taxon>
        <taxon>Euthyneura</taxon>
        <taxon>Panpulmonata</taxon>
        <taxon>Sacoglossa</taxon>
        <taxon>Placobranchoidea</taxon>
        <taxon>Plakobranchidae</taxon>
        <taxon>Elysia</taxon>
    </lineage>
</organism>
<dbReference type="InterPro" id="IPR000157">
    <property type="entry name" value="TIR_dom"/>
</dbReference>
<dbReference type="InterPro" id="IPR011989">
    <property type="entry name" value="ARM-like"/>
</dbReference>
<dbReference type="SUPFAM" id="SSF48371">
    <property type="entry name" value="ARM repeat"/>
    <property type="match status" value="1"/>
</dbReference>
<dbReference type="Pfam" id="PF13676">
    <property type="entry name" value="TIR_2"/>
    <property type="match status" value="1"/>
</dbReference>
<dbReference type="GO" id="GO:0016491">
    <property type="term" value="F:oxidoreductase activity"/>
    <property type="evidence" value="ECO:0007669"/>
    <property type="project" value="TreeGrafter"/>
</dbReference>
<dbReference type="Gene3D" id="3.40.50.10140">
    <property type="entry name" value="Toll/interleukin-1 receptor homology (TIR) domain"/>
    <property type="match status" value="1"/>
</dbReference>
<keyword evidence="4" id="KW-1185">Reference proteome</keyword>
<accession>A0AAE1D2Y2</accession>
<protein>
    <recommendedName>
        <fullName evidence="2">TIR domain-containing protein</fullName>
    </recommendedName>
</protein>
<name>A0AAE1D2Y2_9GAST</name>
<evidence type="ECO:0000313" key="3">
    <source>
        <dbReference type="EMBL" id="KAK3753119.1"/>
    </source>
</evidence>
<dbReference type="PANTHER" id="PTHR12697:SF15">
    <property type="entry name" value="TIR DOMAIN-CONTAINING PROTEIN"/>
    <property type="match status" value="1"/>
</dbReference>
<evidence type="ECO:0000256" key="1">
    <source>
        <dbReference type="SAM" id="MobiDB-lite"/>
    </source>
</evidence>
<dbReference type="Pfam" id="PF13646">
    <property type="entry name" value="HEAT_2"/>
    <property type="match status" value="1"/>
</dbReference>
<sequence length="419" mass="47135">MAPSYDVVIGYHGSDIKFVEQVAAKLEKADMSVWYKRNQDAEIQTSQCILGCKIFLPIMSELSAVDKSIQEQLSLAYISNSAIYPLAQTRFRYLSPKLSGGAKLMLAKINWCFVFNMEEFDSKLDALIGCMKNDLQNIRPGSGSNSLSEAAFSHGLTFPHGHNPDPDPEETGSDSSLSNANASTQFWDQHFQDKQQVSWAEFRGKFIDDYGKKIDEELPKMKEDKLKFIVNLIWKDVFNMEKKIAKKTYDDFCASDKPHAFFNRIQEYFVAYLSLREVLGMDSSLRISIIQSLGQFTFPAIISGLSDMLKDDDPNIRAVAAIALAHAGKDREDTVDDLIRIIEDEDRLVRESACLSLGYLRSVRAVSFVVDRWRNDPISTVREAAELALSKMNAAEAQRCMKVTQVLSSEMSALKPKPA</sequence>
<evidence type="ECO:0000313" key="4">
    <source>
        <dbReference type="Proteomes" id="UP001283361"/>
    </source>
</evidence>
<dbReference type="InterPro" id="IPR035897">
    <property type="entry name" value="Toll_tir_struct_dom_sf"/>
</dbReference>
<feature type="region of interest" description="Disordered" evidence="1">
    <location>
        <begin position="158"/>
        <end position="179"/>
    </location>
</feature>
<dbReference type="Gene3D" id="1.25.10.10">
    <property type="entry name" value="Leucine-rich Repeat Variant"/>
    <property type="match status" value="1"/>
</dbReference>
<gene>
    <name evidence="3" type="ORF">RRG08_024397</name>
</gene>
<proteinExistence type="predicted"/>
<evidence type="ECO:0000259" key="2">
    <source>
        <dbReference type="Pfam" id="PF13676"/>
    </source>
</evidence>
<comment type="caution">
    <text evidence="3">The sequence shown here is derived from an EMBL/GenBank/DDBJ whole genome shotgun (WGS) entry which is preliminary data.</text>
</comment>
<dbReference type="GO" id="GO:0007165">
    <property type="term" value="P:signal transduction"/>
    <property type="evidence" value="ECO:0007669"/>
    <property type="project" value="InterPro"/>
</dbReference>
<dbReference type="PANTHER" id="PTHR12697">
    <property type="entry name" value="PBS LYASE HEAT-LIKE PROTEIN"/>
    <property type="match status" value="1"/>
</dbReference>
<reference evidence="3" key="1">
    <citation type="journal article" date="2023" name="G3 (Bethesda)">
        <title>A reference genome for the long-term kleptoplast-retaining sea slug Elysia crispata morphotype clarki.</title>
        <authorList>
            <person name="Eastman K.E."/>
            <person name="Pendleton A.L."/>
            <person name="Shaikh M.A."/>
            <person name="Suttiyut T."/>
            <person name="Ogas R."/>
            <person name="Tomko P."/>
            <person name="Gavelis G."/>
            <person name="Widhalm J.R."/>
            <person name="Wisecaver J.H."/>
        </authorList>
    </citation>
    <scope>NUCLEOTIDE SEQUENCE</scope>
    <source>
        <strain evidence="3">ECLA1</strain>
    </source>
</reference>
<dbReference type="AlphaFoldDB" id="A0AAE1D2Y2"/>
<feature type="domain" description="TIR" evidence="2">
    <location>
        <begin position="7"/>
        <end position="127"/>
    </location>
</feature>
<dbReference type="Proteomes" id="UP001283361">
    <property type="component" value="Unassembled WGS sequence"/>
</dbReference>
<dbReference type="InterPro" id="IPR016024">
    <property type="entry name" value="ARM-type_fold"/>
</dbReference>